<dbReference type="GO" id="GO:0005637">
    <property type="term" value="C:nuclear inner membrane"/>
    <property type="evidence" value="ECO:0007669"/>
    <property type="project" value="UniProtKB-SubCell"/>
</dbReference>
<reference evidence="11 12" key="1">
    <citation type="submission" date="2019-10" db="EMBL/GenBank/DDBJ databases">
        <title>Assembly and Annotation for the nematode Trichostrongylus colubriformis.</title>
        <authorList>
            <person name="Martin J."/>
        </authorList>
    </citation>
    <scope>NUCLEOTIDE SEQUENCE [LARGE SCALE GENOMIC DNA]</scope>
    <source>
        <strain evidence="11">G859</strain>
        <tissue evidence="11">Whole worm</tissue>
    </source>
</reference>
<evidence type="ECO:0000313" key="11">
    <source>
        <dbReference type="EMBL" id="KAK5967774.1"/>
    </source>
</evidence>
<dbReference type="EMBL" id="WIXE01022123">
    <property type="protein sequence ID" value="KAK5967774.1"/>
    <property type="molecule type" value="Genomic_DNA"/>
</dbReference>
<dbReference type="InterPro" id="IPR012677">
    <property type="entry name" value="Nucleotide-bd_a/b_plait_sf"/>
</dbReference>
<keyword evidence="4 9" id="KW-1133">Transmembrane helix</keyword>
<evidence type="ECO:0000256" key="5">
    <source>
        <dbReference type="ARBA" id="ARBA00023136"/>
    </source>
</evidence>
<keyword evidence="3 9" id="KW-0812">Transmembrane</keyword>
<accession>A0AAN8IX12</accession>
<dbReference type="InterPro" id="IPR040041">
    <property type="entry name" value="TMEM201"/>
</dbReference>
<keyword evidence="7" id="KW-0694">RNA-binding</keyword>
<dbReference type="AlphaFoldDB" id="A0AAN8IX12"/>
<feature type="compositionally biased region" description="Basic and acidic residues" evidence="8">
    <location>
        <begin position="895"/>
        <end position="904"/>
    </location>
</feature>
<comment type="similarity">
    <text evidence="2">Belongs to the TMEM201 family.</text>
</comment>
<feature type="transmembrane region" description="Helical" evidence="9">
    <location>
        <begin position="214"/>
        <end position="237"/>
    </location>
</feature>
<dbReference type="GO" id="GO:0051015">
    <property type="term" value="F:actin filament binding"/>
    <property type="evidence" value="ECO:0007669"/>
    <property type="project" value="TreeGrafter"/>
</dbReference>
<dbReference type="PROSITE" id="PS50102">
    <property type="entry name" value="RRM"/>
    <property type="match status" value="1"/>
</dbReference>
<dbReference type="PROSITE" id="PS00028">
    <property type="entry name" value="ZINC_FINGER_C2H2_1"/>
    <property type="match status" value="1"/>
</dbReference>
<proteinExistence type="inferred from homology"/>
<evidence type="ECO:0000256" key="2">
    <source>
        <dbReference type="ARBA" id="ARBA00007600"/>
    </source>
</evidence>
<organism evidence="11 12">
    <name type="scientific">Trichostrongylus colubriformis</name>
    <name type="common">Black scour worm</name>
    <dbReference type="NCBI Taxonomy" id="6319"/>
    <lineage>
        <taxon>Eukaryota</taxon>
        <taxon>Metazoa</taxon>
        <taxon>Ecdysozoa</taxon>
        <taxon>Nematoda</taxon>
        <taxon>Chromadorea</taxon>
        <taxon>Rhabditida</taxon>
        <taxon>Rhabditina</taxon>
        <taxon>Rhabditomorpha</taxon>
        <taxon>Strongyloidea</taxon>
        <taxon>Trichostrongylidae</taxon>
        <taxon>Trichostrongylus</taxon>
    </lineage>
</organism>
<dbReference type="Pfam" id="PF09779">
    <property type="entry name" value="Ima1_N"/>
    <property type="match status" value="1"/>
</dbReference>
<dbReference type="Pfam" id="PF00076">
    <property type="entry name" value="RRM_1"/>
    <property type="match status" value="1"/>
</dbReference>
<feature type="compositionally biased region" description="Polar residues" evidence="8">
    <location>
        <begin position="911"/>
        <end position="928"/>
    </location>
</feature>
<dbReference type="PANTHER" id="PTHR28646">
    <property type="entry name" value="TRANSMEMBRANE PROTEIN 201"/>
    <property type="match status" value="1"/>
</dbReference>
<dbReference type="SUPFAM" id="SSF54928">
    <property type="entry name" value="RNA-binding domain, RBD"/>
    <property type="match status" value="1"/>
</dbReference>
<keyword evidence="5 9" id="KW-0472">Membrane</keyword>
<sequence>VAEEEFSSSQMEVVAAVAACTLVPIIYTSIRKRLHTKVNCWFCQQNQRVPYEQRDSFVCSNCEQYNGFDESGGYNRKVPGQQCFGAVVPSKRYCTPMKANLARPDVVPREGYSSNGLCEKCNRQQEIIMRKVADFEPLNEERWSEELEMYRYKLNKIYPLCARCTFFTQNRMQEEKVKYAHLIALKNSVASSIVSGINSVKRLAKKATRRRRHFFAGGLMVEILHAVTFVLALLLFISQFNYLQEDAGLDLVRFPMFIQKSLPTVLSRSFHVVGALFCAHVVTMWTNKCRTTLPDLILPAIAAMHLTSFIFPEKNLNKIIWNIFSAFSIASTPASQCSSQATSCNTSVVHDRTVSGKSGEARESLTPNNVALRQRMKWRERQQTPEPAASPVMKVGGDYEDMDWEPSLDRTTTPLSNNMRPSAIMAQMIRESTPSRELAPFLSSLSLFGDEQQSQCSDSGGFVGHRARLSASEVGKNRLHPFPTARSQFSVRCRRTPHPGSLLFVLSVVTCRLRVPFLLLFRNDKKNMQIAGQRLCCWHSRWQIAFRFFPGRKHIYIEVLMNAASFTPPGAVANNTEQINMDQTQTPPALPATQTPMPTFNQMGMPPPGVIPPPMMFGVQPPLFSAVAPPIPYNPMMGMPGPSTTANSEVGYDTNSKDPVLTRSRVFIGRLTGIPITRDDLISLCRPFGTLLALNFFKQGFAFVQFSMAGEADAAVMGLNGKKWMGAVLDVHLVEMYLAKKRVEQQESTSLKRAGEDDSGRALKVSREDSATVEDIQELNRRNRIVALSDSTTNDDLSHAEIADTMICGKCRYVTADFEAFKDHRIAGCSRNKSIDEPKHLKCASCNNRFKSAWGLLCHLTEFHRMMLYKIDEEPDQPVSSHSESGLCPVSPETPLKKTPDRSRGAVLEPTLQQPRTSLPENTVQSPSYGPVFPTSFATPRKSESWRPNPTVHYNNGSARAK</sequence>
<dbReference type="InterPro" id="IPR013087">
    <property type="entry name" value="Znf_C2H2_type"/>
</dbReference>
<evidence type="ECO:0000259" key="10">
    <source>
        <dbReference type="PROSITE" id="PS50102"/>
    </source>
</evidence>
<dbReference type="PANTHER" id="PTHR28646:SF1">
    <property type="entry name" value="TRANSMEMBRANE PROTEIN 201"/>
    <property type="match status" value="1"/>
</dbReference>
<evidence type="ECO:0000256" key="8">
    <source>
        <dbReference type="SAM" id="MobiDB-lite"/>
    </source>
</evidence>
<evidence type="ECO:0000256" key="1">
    <source>
        <dbReference type="ARBA" id="ARBA00004473"/>
    </source>
</evidence>
<dbReference type="InterPro" id="IPR018617">
    <property type="entry name" value="Ima1_N"/>
</dbReference>
<feature type="non-terminal residue" evidence="11">
    <location>
        <position position="1"/>
    </location>
</feature>
<evidence type="ECO:0000313" key="12">
    <source>
        <dbReference type="Proteomes" id="UP001331761"/>
    </source>
</evidence>
<comment type="subcellular location">
    <subcellularLocation>
        <location evidence="1">Nucleus inner membrane</location>
        <topology evidence="1">Multi-pass membrane protein</topology>
    </subcellularLocation>
</comment>
<protein>
    <recommendedName>
        <fullName evidence="10">RRM domain-containing protein</fullName>
    </recommendedName>
</protein>
<dbReference type="InterPro" id="IPR000504">
    <property type="entry name" value="RRM_dom"/>
</dbReference>
<dbReference type="GO" id="GO:0030473">
    <property type="term" value="P:nuclear migration along microtubule"/>
    <property type="evidence" value="ECO:0007669"/>
    <property type="project" value="TreeGrafter"/>
</dbReference>
<feature type="compositionally biased region" description="Polar residues" evidence="8">
    <location>
        <begin position="946"/>
        <end position="962"/>
    </location>
</feature>
<evidence type="ECO:0000256" key="9">
    <source>
        <dbReference type="SAM" id="Phobius"/>
    </source>
</evidence>
<keyword evidence="12" id="KW-1185">Reference proteome</keyword>
<dbReference type="SMART" id="SM00360">
    <property type="entry name" value="RRM"/>
    <property type="match status" value="1"/>
</dbReference>
<dbReference type="GO" id="GO:0003723">
    <property type="term" value="F:RNA binding"/>
    <property type="evidence" value="ECO:0007669"/>
    <property type="project" value="UniProtKB-UniRule"/>
</dbReference>
<comment type="caution">
    <text evidence="11">The sequence shown here is derived from an EMBL/GenBank/DDBJ whole genome shotgun (WGS) entry which is preliminary data.</text>
</comment>
<feature type="domain" description="RRM" evidence="10">
    <location>
        <begin position="664"/>
        <end position="736"/>
    </location>
</feature>
<keyword evidence="6" id="KW-0539">Nucleus</keyword>
<dbReference type="Proteomes" id="UP001331761">
    <property type="component" value="Unassembled WGS sequence"/>
</dbReference>
<evidence type="ECO:0000256" key="3">
    <source>
        <dbReference type="ARBA" id="ARBA00022692"/>
    </source>
</evidence>
<dbReference type="InterPro" id="IPR035979">
    <property type="entry name" value="RBD_domain_sf"/>
</dbReference>
<evidence type="ECO:0000256" key="4">
    <source>
        <dbReference type="ARBA" id="ARBA00022989"/>
    </source>
</evidence>
<gene>
    <name evidence="11" type="ORF">GCK32_003015</name>
</gene>
<evidence type="ECO:0000256" key="7">
    <source>
        <dbReference type="PROSITE-ProRule" id="PRU00176"/>
    </source>
</evidence>
<feature type="transmembrane region" description="Helical" evidence="9">
    <location>
        <begin position="13"/>
        <end position="30"/>
    </location>
</feature>
<name>A0AAN8IX12_TRICO</name>
<dbReference type="GO" id="GO:0005521">
    <property type="term" value="F:lamin binding"/>
    <property type="evidence" value="ECO:0007669"/>
    <property type="project" value="TreeGrafter"/>
</dbReference>
<dbReference type="Gene3D" id="3.30.70.330">
    <property type="match status" value="1"/>
</dbReference>
<evidence type="ECO:0000256" key="6">
    <source>
        <dbReference type="ARBA" id="ARBA00023242"/>
    </source>
</evidence>
<feature type="region of interest" description="Disordered" evidence="8">
    <location>
        <begin position="875"/>
        <end position="962"/>
    </location>
</feature>